<dbReference type="Gene3D" id="1.10.10.60">
    <property type="entry name" value="Homeodomain-like"/>
    <property type="match status" value="2"/>
</dbReference>
<protein>
    <submittedName>
        <fullName evidence="5">AraC family transcriptional regulator</fullName>
    </submittedName>
</protein>
<keyword evidence="6" id="KW-1185">Reference proteome</keyword>
<organism evidence="5 6">
    <name type="scientific">Helicobacter marmotae</name>
    <dbReference type="NCBI Taxonomy" id="152490"/>
    <lineage>
        <taxon>Bacteria</taxon>
        <taxon>Pseudomonadati</taxon>
        <taxon>Campylobacterota</taxon>
        <taxon>Epsilonproteobacteria</taxon>
        <taxon>Campylobacterales</taxon>
        <taxon>Helicobacteraceae</taxon>
        <taxon>Helicobacter</taxon>
    </lineage>
</organism>
<dbReference type="PANTHER" id="PTHR43280">
    <property type="entry name" value="ARAC-FAMILY TRANSCRIPTIONAL REGULATOR"/>
    <property type="match status" value="1"/>
</dbReference>
<dbReference type="Pfam" id="PF12833">
    <property type="entry name" value="HTH_18"/>
    <property type="match status" value="1"/>
</dbReference>
<dbReference type="AlphaFoldDB" id="A0A3D8I8R4"/>
<accession>A0A3D8I8R4</accession>
<evidence type="ECO:0000313" key="6">
    <source>
        <dbReference type="Proteomes" id="UP000256599"/>
    </source>
</evidence>
<evidence type="ECO:0000256" key="3">
    <source>
        <dbReference type="ARBA" id="ARBA00023163"/>
    </source>
</evidence>
<evidence type="ECO:0000259" key="4">
    <source>
        <dbReference type="PROSITE" id="PS01124"/>
    </source>
</evidence>
<reference evidence="5 6" key="1">
    <citation type="submission" date="2018-04" db="EMBL/GenBank/DDBJ databases">
        <title>Novel Campyloabacter and Helicobacter Species and Strains.</title>
        <authorList>
            <person name="Mannion A.J."/>
            <person name="Shen Z."/>
            <person name="Fox J.G."/>
        </authorList>
    </citation>
    <scope>NUCLEOTIDE SEQUENCE [LARGE SCALE GENOMIC DNA]</scope>
    <source>
        <strain evidence="5 6">MIT 98-6070</strain>
    </source>
</reference>
<dbReference type="SMART" id="SM00342">
    <property type="entry name" value="HTH_ARAC"/>
    <property type="match status" value="1"/>
</dbReference>
<dbReference type="GO" id="GO:0003700">
    <property type="term" value="F:DNA-binding transcription factor activity"/>
    <property type="evidence" value="ECO:0007669"/>
    <property type="project" value="InterPro"/>
</dbReference>
<keyword evidence="3" id="KW-0804">Transcription</keyword>
<keyword evidence="2" id="KW-0238">DNA-binding</keyword>
<dbReference type="SUPFAM" id="SSF46689">
    <property type="entry name" value="Homeodomain-like"/>
    <property type="match status" value="1"/>
</dbReference>
<gene>
    <name evidence="5" type="ORF">CQA63_00035</name>
</gene>
<comment type="caution">
    <text evidence="5">The sequence shown here is derived from an EMBL/GenBank/DDBJ whole genome shotgun (WGS) entry which is preliminary data.</text>
</comment>
<dbReference type="RefSeq" id="WP_104699800.1">
    <property type="nucleotide sequence ID" value="NZ_FZPP01000014.1"/>
</dbReference>
<evidence type="ECO:0000313" key="5">
    <source>
        <dbReference type="EMBL" id="RDU60941.1"/>
    </source>
</evidence>
<evidence type="ECO:0000256" key="1">
    <source>
        <dbReference type="ARBA" id="ARBA00023015"/>
    </source>
</evidence>
<dbReference type="Proteomes" id="UP000256599">
    <property type="component" value="Unassembled WGS sequence"/>
</dbReference>
<dbReference type="InterPro" id="IPR009057">
    <property type="entry name" value="Homeodomain-like_sf"/>
</dbReference>
<dbReference type="InterPro" id="IPR018060">
    <property type="entry name" value="HTH_AraC"/>
</dbReference>
<proteinExistence type="predicted"/>
<sequence>MKKPLHHHYEVFKANGADIKAIQKPQGMRYIEAKSEHFVVKTHNIELLEGVCLDFGSYQGDFSQMYYVKKSPSVHFGLLQSGAYHGVVDETKLSLKGGNLYSLAPDRFSASPNASSVDCTCVQISLDISQCKGEISRIFRHFDVEGLYECLRTNTLVMNADAPTRALFDSLSVIHNTDLLRLKVLECLIYINKCVLKMPYMLESHKSMYIEGVKQYLHEHFNNDELSLRAIAEKFEVSVSKLSADFKCYVGTSLYQYLKTYRMQRGLMLLHNTNKSITQIAHELGYNNVSAFCKNFKSAYGKSALALKSHSWG</sequence>
<keyword evidence="1" id="KW-0805">Transcription regulation</keyword>
<evidence type="ECO:0000256" key="2">
    <source>
        <dbReference type="ARBA" id="ARBA00023125"/>
    </source>
</evidence>
<dbReference type="OrthoDB" id="9772607at2"/>
<dbReference type="EMBL" id="NXLR01000001">
    <property type="protein sequence ID" value="RDU60941.1"/>
    <property type="molecule type" value="Genomic_DNA"/>
</dbReference>
<name>A0A3D8I8R4_9HELI</name>
<dbReference type="PROSITE" id="PS00041">
    <property type="entry name" value="HTH_ARAC_FAMILY_1"/>
    <property type="match status" value="1"/>
</dbReference>
<dbReference type="PROSITE" id="PS01124">
    <property type="entry name" value="HTH_ARAC_FAMILY_2"/>
    <property type="match status" value="1"/>
</dbReference>
<dbReference type="InterPro" id="IPR018062">
    <property type="entry name" value="HTH_AraC-typ_CS"/>
</dbReference>
<dbReference type="GO" id="GO:0043565">
    <property type="term" value="F:sequence-specific DNA binding"/>
    <property type="evidence" value="ECO:0007669"/>
    <property type="project" value="InterPro"/>
</dbReference>
<feature type="domain" description="HTH araC/xylS-type" evidence="4">
    <location>
        <begin position="211"/>
        <end position="310"/>
    </location>
</feature>
<dbReference type="PANTHER" id="PTHR43280:SF2">
    <property type="entry name" value="HTH-TYPE TRANSCRIPTIONAL REGULATOR EXSA"/>
    <property type="match status" value="1"/>
</dbReference>